<organism evidence="3 4">
    <name type="scientific">Pontiella sulfatireligans</name>
    <dbReference type="NCBI Taxonomy" id="2750658"/>
    <lineage>
        <taxon>Bacteria</taxon>
        <taxon>Pseudomonadati</taxon>
        <taxon>Kiritimatiellota</taxon>
        <taxon>Kiritimatiellia</taxon>
        <taxon>Kiritimatiellales</taxon>
        <taxon>Pontiellaceae</taxon>
        <taxon>Pontiella</taxon>
    </lineage>
</organism>
<feature type="domain" description="Exonuclease" evidence="2">
    <location>
        <begin position="50"/>
        <end position="210"/>
    </location>
</feature>
<dbReference type="Pfam" id="PF00929">
    <property type="entry name" value="RNase_T"/>
    <property type="match status" value="1"/>
</dbReference>
<reference evidence="3 4" key="1">
    <citation type="submission" date="2019-04" db="EMBL/GenBank/DDBJ databases">
        <authorList>
            <person name="Van Vliet M D."/>
        </authorList>
    </citation>
    <scope>NUCLEOTIDE SEQUENCE [LARGE SCALE GENOMIC DNA]</scope>
    <source>
        <strain evidence="3 4">F21</strain>
    </source>
</reference>
<keyword evidence="4" id="KW-1185">Reference proteome</keyword>
<dbReference type="InterPro" id="IPR012337">
    <property type="entry name" value="RNaseH-like_sf"/>
</dbReference>
<protein>
    <submittedName>
        <fullName evidence="3">DNA polymerase III PolC-type</fullName>
    </submittedName>
</protein>
<dbReference type="InterPro" id="IPR036397">
    <property type="entry name" value="RNaseH_sf"/>
</dbReference>
<evidence type="ECO:0000313" key="3">
    <source>
        <dbReference type="EMBL" id="VGO23337.1"/>
    </source>
</evidence>
<dbReference type="SMART" id="SM00479">
    <property type="entry name" value="EXOIII"/>
    <property type="match status" value="1"/>
</dbReference>
<evidence type="ECO:0000313" key="4">
    <source>
        <dbReference type="Proteomes" id="UP000346198"/>
    </source>
</evidence>
<gene>
    <name evidence="3" type="primary">polC_2</name>
    <name evidence="3" type="ORF">SCARR_05444</name>
</gene>
<dbReference type="Proteomes" id="UP000346198">
    <property type="component" value="Unassembled WGS sequence"/>
</dbReference>
<dbReference type="GO" id="GO:0003676">
    <property type="term" value="F:nucleic acid binding"/>
    <property type="evidence" value="ECO:0007669"/>
    <property type="project" value="InterPro"/>
</dbReference>
<feature type="region of interest" description="Disordered" evidence="1">
    <location>
        <begin position="1"/>
        <end position="25"/>
    </location>
</feature>
<dbReference type="EMBL" id="CAAHFH010000003">
    <property type="protein sequence ID" value="VGO23337.1"/>
    <property type="molecule type" value="Genomic_DNA"/>
</dbReference>
<dbReference type="AlphaFoldDB" id="A0A6C2UW52"/>
<proteinExistence type="predicted"/>
<name>A0A6C2UW52_9BACT</name>
<dbReference type="InterPro" id="IPR013520">
    <property type="entry name" value="Ribonucl_H"/>
</dbReference>
<sequence length="210" mass="23441">MHGHANRLASMPAKTSPCPPAEKVPSTGLSVKIKENCSPKSKSGYIDSMNFTAIDFETATGKRDSACAVGIVTVENGAITEEFYSLIQPPGNAYFGMNIAVHGIRPHNTINAPTFEELYPNIKSRLQNRTIVAHNEVFDRSVLKRTMEYYDLHYGELGLADRWECTMRIYKAKGYVPYKLNSCCDRLGIHLTHHEALSDAIGCAKLYLRR</sequence>
<dbReference type="GO" id="GO:0008408">
    <property type="term" value="F:3'-5' exonuclease activity"/>
    <property type="evidence" value="ECO:0007669"/>
    <property type="project" value="TreeGrafter"/>
</dbReference>
<dbReference type="SUPFAM" id="SSF53098">
    <property type="entry name" value="Ribonuclease H-like"/>
    <property type="match status" value="1"/>
</dbReference>
<evidence type="ECO:0000256" key="1">
    <source>
        <dbReference type="SAM" id="MobiDB-lite"/>
    </source>
</evidence>
<dbReference type="GO" id="GO:0006259">
    <property type="term" value="P:DNA metabolic process"/>
    <property type="evidence" value="ECO:0007669"/>
    <property type="project" value="UniProtKB-ARBA"/>
</dbReference>
<evidence type="ECO:0000259" key="2">
    <source>
        <dbReference type="SMART" id="SM00479"/>
    </source>
</evidence>
<dbReference type="GO" id="GO:0005829">
    <property type="term" value="C:cytosol"/>
    <property type="evidence" value="ECO:0007669"/>
    <property type="project" value="TreeGrafter"/>
</dbReference>
<dbReference type="CDD" id="cd06130">
    <property type="entry name" value="DNA_pol_III_epsilon_like"/>
    <property type="match status" value="1"/>
</dbReference>
<dbReference type="Gene3D" id="3.30.420.10">
    <property type="entry name" value="Ribonuclease H-like superfamily/Ribonuclease H"/>
    <property type="match status" value="1"/>
</dbReference>
<dbReference type="PANTHER" id="PTHR30231">
    <property type="entry name" value="DNA POLYMERASE III SUBUNIT EPSILON"/>
    <property type="match status" value="1"/>
</dbReference>
<accession>A0A6C2UW52</accession>
<dbReference type="PANTHER" id="PTHR30231:SF42">
    <property type="entry name" value="EXONUCLEASE"/>
    <property type="match status" value="1"/>
</dbReference>